<evidence type="ECO:0000259" key="3">
    <source>
        <dbReference type="PROSITE" id="PS51471"/>
    </source>
</evidence>
<evidence type="ECO:0000256" key="1">
    <source>
        <dbReference type="ARBA" id="ARBA00008056"/>
    </source>
</evidence>
<reference evidence="4 5" key="2">
    <citation type="submission" date="2015-05" db="EMBL/GenBank/DDBJ databases">
        <authorList>
            <person name="Morales-Cruz A."/>
            <person name="Amrine K.C."/>
            <person name="Cantu D."/>
        </authorList>
    </citation>
    <scope>NUCLEOTIDE SEQUENCE [LARGE SCALE GENOMIC DNA]</scope>
    <source>
        <strain evidence="4">DA912</strain>
    </source>
</reference>
<dbReference type="InterPro" id="IPR027443">
    <property type="entry name" value="IPNS-like_sf"/>
</dbReference>
<dbReference type="PROSITE" id="PS51471">
    <property type="entry name" value="FE2OG_OXY"/>
    <property type="match status" value="1"/>
</dbReference>
<keyword evidence="2" id="KW-0479">Metal-binding</keyword>
<proteinExistence type="inferred from homology"/>
<dbReference type="AlphaFoldDB" id="A0A0G2F546"/>
<dbReference type="Proteomes" id="UP000034680">
    <property type="component" value="Unassembled WGS sequence"/>
</dbReference>
<dbReference type="InterPro" id="IPR050231">
    <property type="entry name" value="Iron_ascorbate_oxido_reductase"/>
</dbReference>
<dbReference type="GO" id="GO:0046872">
    <property type="term" value="F:metal ion binding"/>
    <property type="evidence" value="ECO:0007669"/>
    <property type="project" value="UniProtKB-KW"/>
</dbReference>
<comment type="caution">
    <text evidence="4">The sequence shown here is derived from an EMBL/GenBank/DDBJ whole genome shotgun (WGS) entry which is preliminary data.</text>
</comment>
<feature type="domain" description="Fe2OG dioxygenase" evidence="3">
    <location>
        <begin position="101"/>
        <end position="199"/>
    </location>
</feature>
<sequence length="250" mass="28131">MEDQVAVAPLGTCNFALLERKDPAEIKKLLDVSISAGFFYLDFTSSQVESLPEQKGRLLEVMKGYFSQPMETKMLDSRNSTTRGFVSKGSFSAVDPNKSKESFEHLAFFYPGQLTHQKHTDIGSLTVLFSDEWGLQVVAPETRKWEWIEVRKYQAVINVGDTLRFFSDKKLYSCLHRVVREGRAAGEGHRYSIAYLLRPNDAAVFKDADGMQTTSKDFVRSKYQIYSASHSEQKGTVLTGGMEQVLGVDA</sequence>
<dbReference type="OrthoDB" id="288590at2759"/>
<dbReference type="Pfam" id="PF03171">
    <property type="entry name" value="2OG-FeII_Oxy"/>
    <property type="match status" value="1"/>
</dbReference>
<evidence type="ECO:0000313" key="4">
    <source>
        <dbReference type="EMBL" id="KKY29356.1"/>
    </source>
</evidence>
<keyword evidence="2" id="KW-0560">Oxidoreductase</keyword>
<accession>A0A0G2F546</accession>
<comment type="similarity">
    <text evidence="1 2">Belongs to the iron/ascorbate-dependent oxidoreductase family.</text>
</comment>
<dbReference type="InterPro" id="IPR005123">
    <property type="entry name" value="Oxoglu/Fe-dep_dioxygenase_dom"/>
</dbReference>
<keyword evidence="5" id="KW-1185">Reference proteome</keyword>
<evidence type="ECO:0000256" key="2">
    <source>
        <dbReference type="RuleBase" id="RU003682"/>
    </source>
</evidence>
<reference evidence="4 5" key="1">
    <citation type="submission" date="2015-05" db="EMBL/GenBank/DDBJ databases">
        <title>Distinctive expansion of gene families associated with plant cell wall degradation and secondary metabolism in the genomes of grapevine trunk pathogens.</title>
        <authorList>
            <person name="Lawrence D.P."/>
            <person name="Travadon R."/>
            <person name="Rolshausen P.E."/>
            <person name="Baumgartner K."/>
        </authorList>
    </citation>
    <scope>NUCLEOTIDE SEQUENCE [LARGE SCALE GENOMIC DNA]</scope>
    <source>
        <strain evidence="4">DA912</strain>
    </source>
</reference>
<evidence type="ECO:0000313" key="5">
    <source>
        <dbReference type="Proteomes" id="UP000034680"/>
    </source>
</evidence>
<keyword evidence="2" id="KW-0408">Iron</keyword>
<dbReference type="GO" id="GO:0016491">
    <property type="term" value="F:oxidoreductase activity"/>
    <property type="evidence" value="ECO:0007669"/>
    <property type="project" value="UniProtKB-KW"/>
</dbReference>
<dbReference type="SUPFAM" id="SSF51197">
    <property type="entry name" value="Clavaminate synthase-like"/>
    <property type="match status" value="1"/>
</dbReference>
<name>A0A0G2F546_9PEZI</name>
<dbReference type="STRING" id="1214573.A0A0G2F546"/>
<protein>
    <submittedName>
        <fullName evidence="4">Putative 2og-fe oxygenase family protein</fullName>
    </submittedName>
</protein>
<gene>
    <name evidence="4" type="ORF">UCDDA912_g10721</name>
</gene>
<dbReference type="PANTHER" id="PTHR47990">
    <property type="entry name" value="2-OXOGLUTARATE (2OG) AND FE(II)-DEPENDENT OXYGENASE SUPERFAMILY PROTEIN-RELATED"/>
    <property type="match status" value="1"/>
</dbReference>
<dbReference type="InterPro" id="IPR044861">
    <property type="entry name" value="IPNS-like_FE2OG_OXY"/>
</dbReference>
<dbReference type="EMBL" id="LCUC01000890">
    <property type="protein sequence ID" value="KKY29356.1"/>
    <property type="molecule type" value="Genomic_DNA"/>
</dbReference>
<organism evidence="4 5">
    <name type="scientific">Diaporthe ampelina</name>
    <dbReference type="NCBI Taxonomy" id="1214573"/>
    <lineage>
        <taxon>Eukaryota</taxon>
        <taxon>Fungi</taxon>
        <taxon>Dikarya</taxon>
        <taxon>Ascomycota</taxon>
        <taxon>Pezizomycotina</taxon>
        <taxon>Sordariomycetes</taxon>
        <taxon>Sordariomycetidae</taxon>
        <taxon>Diaporthales</taxon>
        <taxon>Diaporthaceae</taxon>
        <taxon>Diaporthe</taxon>
    </lineage>
</organism>
<dbReference type="Gene3D" id="2.60.120.330">
    <property type="entry name" value="B-lactam Antibiotic, Isopenicillin N Synthase, Chain"/>
    <property type="match status" value="2"/>
</dbReference>